<sequence length="95" mass="10457">MNRRDQTDTDAGEFEIHDAAELLFRQIVEWMVVDGVVLSTVFGPSPHDQGKPSRCGFPVNVFLTLGGSPAARLRNDGFACTLLHAVEERCRPCPS</sequence>
<keyword evidence="2" id="KW-1185">Reference proteome</keyword>
<dbReference type="Proteomes" id="UP000269438">
    <property type="component" value="Unassembled WGS sequence"/>
</dbReference>
<dbReference type="EMBL" id="RCUY01000002">
    <property type="protein sequence ID" value="RLP83913.1"/>
    <property type="molecule type" value="Genomic_DNA"/>
</dbReference>
<gene>
    <name evidence="1" type="ORF">D9V34_03655</name>
</gene>
<name>A0A3L7ATS0_9MICO</name>
<evidence type="ECO:0000313" key="2">
    <source>
        <dbReference type="Proteomes" id="UP000269438"/>
    </source>
</evidence>
<dbReference type="AlphaFoldDB" id="A0A3L7ATS0"/>
<evidence type="ECO:0000313" key="1">
    <source>
        <dbReference type="EMBL" id="RLP83913.1"/>
    </source>
</evidence>
<protein>
    <submittedName>
        <fullName evidence="1">Uncharacterized protein</fullName>
    </submittedName>
</protein>
<proteinExistence type="predicted"/>
<accession>A0A3L7ATS0</accession>
<organism evidence="1 2">
    <name type="scientific">Mycetocola lacteus</name>
    <dbReference type="NCBI Taxonomy" id="76637"/>
    <lineage>
        <taxon>Bacteria</taxon>
        <taxon>Bacillati</taxon>
        <taxon>Actinomycetota</taxon>
        <taxon>Actinomycetes</taxon>
        <taxon>Micrococcales</taxon>
        <taxon>Microbacteriaceae</taxon>
        <taxon>Mycetocola</taxon>
    </lineage>
</organism>
<reference evidence="1 2" key="1">
    <citation type="submission" date="2018-10" db="EMBL/GenBank/DDBJ databases">
        <authorList>
            <person name="Li J."/>
        </authorList>
    </citation>
    <scope>NUCLEOTIDE SEQUENCE [LARGE SCALE GENOMIC DNA]</scope>
    <source>
        <strain evidence="1 2">JCM 11654</strain>
    </source>
</reference>
<comment type="caution">
    <text evidence="1">The sequence shown here is derived from an EMBL/GenBank/DDBJ whole genome shotgun (WGS) entry which is preliminary data.</text>
</comment>